<dbReference type="AlphaFoldDB" id="A0A1P8UDQ8"/>
<dbReference type="InterPro" id="IPR007435">
    <property type="entry name" value="DUF484"/>
</dbReference>
<dbReference type="InterPro" id="IPR029016">
    <property type="entry name" value="GAF-like_dom_sf"/>
</dbReference>
<dbReference type="Pfam" id="PF04340">
    <property type="entry name" value="DUF484"/>
    <property type="match status" value="1"/>
</dbReference>
<sequence>MSLHTTPEAPRAGELTEEEIAVFLRDHPDYFTRHIELLDVLRLPHPTHGAVSLVERQLSLLRERNRQLERKLGELIRVARGNEQLSANLHQLALGLMRADSLDSVLASARDLLCSEFNADQVVIRVIDREGELLAPYSVAQGDPGLNEFQTVFERRRPVCGQLRPAQLAWLFGDYADTVASAVVTPLFDTQPLGLLALGSAEADRFHPSMGTLFLGYLGELLAAAVDIRLDRA</sequence>
<reference evidence="2 3" key="1">
    <citation type="submission" date="2017-01" db="EMBL/GenBank/DDBJ databases">
        <title>Draft sequence of Acidihalobacter ferrooxidans strain DSM 14175 (strain V8).</title>
        <authorList>
            <person name="Khaleque H.N."/>
            <person name="Ramsay J.P."/>
            <person name="Murphy R.J.T."/>
            <person name="Kaksonen A.H."/>
            <person name="Boxall N.J."/>
            <person name="Watkin E.L.J."/>
        </authorList>
    </citation>
    <scope>NUCLEOTIDE SEQUENCE [LARGE SCALE GENOMIC DNA]</scope>
    <source>
        <strain evidence="2 3">V8</strain>
    </source>
</reference>
<dbReference type="Proteomes" id="UP000243807">
    <property type="component" value="Chromosome"/>
</dbReference>
<dbReference type="PANTHER" id="PTHR38765">
    <property type="entry name" value="DUF484 DOMAIN-CONTAINING PROTEIN"/>
    <property type="match status" value="1"/>
</dbReference>
<evidence type="ECO:0000313" key="2">
    <source>
        <dbReference type="EMBL" id="APZ41928.1"/>
    </source>
</evidence>
<dbReference type="KEGG" id="afy:BW247_01475"/>
<organism evidence="2 3">
    <name type="scientific">Acidihalobacter ferrooxydans</name>
    <dbReference type="NCBI Taxonomy" id="1765967"/>
    <lineage>
        <taxon>Bacteria</taxon>
        <taxon>Pseudomonadati</taxon>
        <taxon>Pseudomonadota</taxon>
        <taxon>Gammaproteobacteria</taxon>
        <taxon>Chromatiales</taxon>
        <taxon>Ectothiorhodospiraceae</taxon>
        <taxon>Acidihalobacter</taxon>
    </lineage>
</organism>
<dbReference type="STRING" id="1765967.BW247_01475"/>
<feature type="coiled-coil region" evidence="1">
    <location>
        <begin position="51"/>
        <end position="78"/>
    </location>
</feature>
<dbReference type="SUPFAM" id="SSF55781">
    <property type="entry name" value="GAF domain-like"/>
    <property type="match status" value="1"/>
</dbReference>
<dbReference type="RefSeq" id="WP_076835275.1">
    <property type="nucleotide sequence ID" value="NZ_CP019434.1"/>
</dbReference>
<dbReference type="EMBL" id="CP019434">
    <property type="protein sequence ID" value="APZ41928.1"/>
    <property type="molecule type" value="Genomic_DNA"/>
</dbReference>
<protein>
    <submittedName>
        <fullName evidence="2">Phytochrome sensor protein</fullName>
    </submittedName>
</protein>
<evidence type="ECO:0000313" key="3">
    <source>
        <dbReference type="Proteomes" id="UP000243807"/>
    </source>
</evidence>
<name>A0A1P8UDQ8_9GAMM</name>
<dbReference type="PANTHER" id="PTHR38765:SF1">
    <property type="entry name" value="DUF484 DOMAIN-CONTAINING PROTEIN"/>
    <property type="match status" value="1"/>
</dbReference>
<gene>
    <name evidence="2" type="ORF">BW247_01475</name>
</gene>
<proteinExistence type="predicted"/>
<keyword evidence="3" id="KW-1185">Reference proteome</keyword>
<dbReference type="OrthoDB" id="8525200at2"/>
<accession>A0A1P8UDQ8</accession>
<dbReference type="Gene3D" id="3.30.450.40">
    <property type="match status" value="1"/>
</dbReference>
<evidence type="ECO:0000256" key="1">
    <source>
        <dbReference type="SAM" id="Coils"/>
    </source>
</evidence>
<keyword evidence="1" id="KW-0175">Coiled coil</keyword>